<keyword evidence="3" id="KW-1185">Reference proteome</keyword>
<gene>
    <name evidence="2" type="primary">rmd</name>
    <name evidence="2" type="ORF">B7C42_03897</name>
</gene>
<dbReference type="Proteomes" id="UP000215506">
    <property type="component" value="Unassembled WGS sequence"/>
</dbReference>
<proteinExistence type="predicted"/>
<dbReference type="RefSeq" id="WP_094026086.1">
    <property type="nucleotide sequence ID" value="NZ_NGAF01000007.1"/>
</dbReference>
<protein>
    <submittedName>
        <fullName evidence="2">GDP-6-deoxy-D-mannose reductase</fullName>
        <ecNumber evidence="2">1.1.1.281</ecNumber>
    </submittedName>
</protein>
<dbReference type="GO" id="GO:0033705">
    <property type="term" value="F:GDP-4-dehydro-6-deoxy-D-mannose reductase activity"/>
    <property type="evidence" value="ECO:0007669"/>
    <property type="project" value="UniProtKB-EC"/>
</dbReference>
<dbReference type="InterPro" id="IPR050177">
    <property type="entry name" value="Lipid_A_modif_metabolic_enz"/>
</dbReference>
<evidence type="ECO:0000259" key="1">
    <source>
        <dbReference type="Pfam" id="PF07993"/>
    </source>
</evidence>
<sequence length="383" mass="41592">MTLATSDTTPARRRTAPRLLIAGMTGQVGRGLAEALTDNPDPAAATAVVRRRTRADLDRAAVPRHQVIGDVAENLWGLDCSTLPEVDVVVDLAGIVDWTAGQAALDRINYLGALNGLALARELSDRLGRVVPYLYVSTAYVAGTASGNIAEDLHPAHPDRTPYELSKWFAEQHLIRRAAADGHPVLIARIGGVIGSSRTRSTTRWSSLYQLVTPMSSGQLPVLPVRPEARVDILPRDVIGEGLVRLLDHGAATDYASWRGGAIVHLVAGETAPTLAALLTVLQSKDITGRYDPPRLLVAPDRALRLAENLALKYARWNREMGNRLFGLRYVAIDRIFERTRLRALTDGWAPTYSVEDLIDVAFDLAPPVAPEPLPELPLGRFA</sequence>
<keyword evidence="2" id="KW-0560">Oxidoreductase</keyword>
<evidence type="ECO:0000313" key="2">
    <source>
        <dbReference type="EMBL" id="OXR44336.1"/>
    </source>
</evidence>
<comment type="caution">
    <text evidence="2">The sequence shown here is derived from an EMBL/GenBank/DDBJ whole genome shotgun (WGS) entry which is preliminary data.</text>
</comment>
<dbReference type="Pfam" id="PF07993">
    <property type="entry name" value="NAD_binding_4"/>
    <property type="match status" value="1"/>
</dbReference>
<reference evidence="2 3" key="1">
    <citation type="submission" date="2017-07" db="EMBL/GenBank/DDBJ databases">
        <title>First draft Genome Sequence of Nocardia cerradoensis isolated from human infection.</title>
        <authorList>
            <person name="Carrasco G."/>
        </authorList>
    </citation>
    <scope>NUCLEOTIDE SEQUENCE [LARGE SCALE GENOMIC DNA]</scope>
    <source>
        <strain evidence="2 3">CNM20130759</strain>
    </source>
</reference>
<dbReference type="Gene3D" id="3.40.50.720">
    <property type="entry name" value="NAD(P)-binding Rossmann-like Domain"/>
    <property type="match status" value="1"/>
</dbReference>
<feature type="domain" description="Thioester reductase (TE)" evidence="1">
    <location>
        <begin position="65"/>
        <end position="239"/>
    </location>
</feature>
<evidence type="ECO:0000313" key="3">
    <source>
        <dbReference type="Proteomes" id="UP000215506"/>
    </source>
</evidence>
<dbReference type="InterPro" id="IPR013120">
    <property type="entry name" value="FAR_NAD-bd"/>
</dbReference>
<dbReference type="PANTHER" id="PTHR43245">
    <property type="entry name" value="BIFUNCTIONAL POLYMYXIN RESISTANCE PROTEIN ARNA"/>
    <property type="match status" value="1"/>
</dbReference>
<dbReference type="InterPro" id="IPR036291">
    <property type="entry name" value="NAD(P)-bd_dom_sf"/>
</dbReference>
<dbReference type="EMBL" id="NGAF01000007">
    <property type="protein sequence ID" value="OXR44336.1"/>
    <property type="molecule type" value="Genomic_DNA"/>
</dbReference>
<accession>A0A231H6J2</accession>
<dbReference type="PANTHER" id="PTHR43245:SF55">
    <property type="entry name" value="NAD(P)-BINDING DOMAIN-CONTAINING PROTEIN"/>
    <property type="match status" value="1"/>
</dbReference>
<name>A0A231H6J2_9NOCA</name>
<dbReference type="SUPFAM" id="SSF51735">
    <property type="entry name" value="NAD(P)-binding Rossmann-fold domains"/>
    <property type="match status" value="1"/>
</dbReference>
<organism evidence="2 3">
    <name type="scientific">Nocardia cerradoensis</name>
    <dbReference type="NCBI Taxonomy" id="85688"/>
    <lineage>
        <taxon>Bacteria</taxon>
        <taxon>Bacillati</taxon>
        <taxon>Actinomycetota</taxon>
        <taxon>Actinomycetes</taxon>
        <taxon>Mycobacteriales</taxon>
        <taxon>Nocardiaceae</taxon>
        <taxon>Nocardia</taxon>
    </lineage>
</organism>
<dbReference type="AlphaFoldDB" id="A0A231H6J2"/>
<dbReference type="EC" id="1.1.1.281" evidence="2"/>